<dbReference type="EMBL" id="CM042013">
    <property type="protein sequence ID" value="KAI3740853.1"/>
    <property type="molecule type" value="Genomic_DNA"/>
</dbReference>
<evidence type="ECO:0000313" key="2">
    <source>
        <dbReference type="Proteomes" id="UP001055811"/>
    </source>
</evidence>
<organism evidence="1 2">
    <name type="scientific">Cichorium intybus</name>
    <name type="common">Chicory</name>
    <dbReference type="NCBI Taxonomy" id="13427"/>
    <lineage>
        <taxon>Eukaryota</taxon>
        <taxon>Viridiplantae</taxon>
        <taxon>Streptophyta</taxon>
        <taxon>Embryophyta</taxon>
        <taxon>Tracheophyta</taxon>
        <taxon>Spermatophyta</taxon>
        <taxon>Magnoliopsida</taxon>
        <taxon>eudicotyledons</taxon>
        <taxon>Gunneridae</taxon>
        <taxon>Pentapetalae</taxon>
        <taxon>asterids</taxon>
        <taxon>campanulids</taxon>
        <taxon>Asterales</taxon>
        <taxon>Asteraceae</taxon>
        <taxon>Cichorioideae</taxon>
        <taxon>Cichorieae</taxon>
        <taxon>Cichoriinae</taxon>
        <taxon>Cichorium</taxon>
    </lineage>
</organism>
<reference evidence="1 2" key="2">
    <citation type="journal article" date="2022" name="Mol. Ecol. Resour.">
        <title>The genomes of chicory, endive, great burdock and yacon provide insights into Asteraceae paleo-polyploidization history and plant inulin production.</title>
        <authorList>
            <person name="Fan W."/>
            <person name="Wang S."/>
            <person name="Wang H."/>
            <person name="Wang A."/>
            <person name="Jiang F."/>
            <person name="Liu H."/>
            <person name="Zhao H."/>
            <person name="Xu D."/>
            <person name="Zhang Y."/>
        </authorList>
    </citation>
    <scope>NUCLEOTIDE SEQUENCE [LARGE SCALE GENOMIC DNA]</scope>
    <source>
        <strain evidence="2">cv. Punajuju</strain>
        <tissue evidence="1">Leaves</tissue>
    </source>
</reference>
<name>A0ACB9D375_CICIN</name>
<comment type="caution">
    <text evidence="1">The sequence shown here is derived from an EMBL/GenBank/DDBJ whole genome shotgun (WGS) entry which is preliminary data.</text>
</comment>
<evidence type="ECO:0000313" key="1">
    <source>
        <dbReference type="EMBL" id="KAI3740853.1"/>
    </source>
</evidence>
<accession>A0ACB9D375</accession>
<dbReference type="Proteomes" id="UP001055811">
    <property type="component" value="Linkage Group LG05"/>
</dbReference>
<proteinExistence type="predicted"/>
<gene>
    <name evidence="1" type="ORF">L2E82_31327</name>
</gene>
<reference evidence="2" key="1">
    <citation type="journal article" date="2022" name="Mol. Ecol. Resour.">
        <title>The genomes of chicory, endive, great burdock and yacon provide insights into Asteraceae palaeo-polyploidization history and plant inulin production.</title>
        <authorList>
            <person name="Fan W."/>
            <person name="Wang S."/>
            <person name="Wang H."/>
            <person name="Wang A."/>
            <person name="Jiang F."/>
            <person name="Liu H."/>
            <person name="Zhao H."/>
            <person name="Xu D."/>
            <person name="Zhang Y."/>
        </authorList>
    </citation>
    <scope>NUCLEOTIDE SEQUENCE [LARGE SCALE GENOMIC DNA]</scope>
    <source>
        <strain evidence="2">cv. Punajuju</strain>
    </source>
</reference>
<sequence>MQELPDTSGGASSSNGEFDDSGGLLQNNSWQQVAVPTRVQTYTKVAISIQKLGSVGRYIDVSSFKNYVELCSQIEKMFGLEGLEIEEQSGCSGTKRKTPLASVNLATHISSEAYGALKDQTKVGLAQVNTDFRVFTPILADFLVAHPILDDSPLVKKVNNFLKDPYDFEIDQRVI</sequence>
<keyword evidence="2" id="KW-1185">Reference proteome</keyword>
<protein>
    <submittedName>
        <fullName evidence="1">Uncharacterized protein</fullName>
    </submittedName>
</protein>